<feature type="region of interest" description="Disordered" evidence="7">
    <location>
        <begin position="269"/>
        <end position="331"/>
    </location>
</feature>
<feature type="domain" description="Peptidase S54 rhomboid" evidence="9">
    <location>
        <begin position="72"/>
        <end position="215"/>
    </location>
</feature>
<dbReference type="FunFam" id="1.20.1540.10:FF:000027">
    <property type="entry name" value="Rhomboid family intramembrane serine protease"/>
    <property type="match status" value="1"/>
</dbReference>
<comment type="caution">
    <text evidence="10">The sequence shown here is derived from an EMBL/GenBank/DDBJ whole genome shotgun (WGS) entry which is preliminary data.</text>
</comment>
<comment type="subcellular location">
    <subcellularLocation>
        <location evidence="1">Membrane</location>
        <topology evidence="1">Multi-pass membrane protein</topology>
    </subcellularLocation>
</comment>
<evidence type="ECO:0000256" key="5">
    <source>
        <dbReference type="ARBA" id="ARBA00022989"/>
    </source>
</evidence>
<evidence type="ECO:0000313" key="11">
    <source>
        <dbReference type="Proteomes" id="UP000233332"/>
    </source>
</evidence>
<keyword evidence="10" id="KW-0378">Hydrolase</keyword>
<dbReference type="Pfam" id="PF01694">
    <property type="entry name" value="Rhomboid"/>
    <property type="match status" value="1"/>
</dbReference>
<feature type="compositionally biased region" description="Basic and acidic residues" evidence="7">
    <location>
        <begin position="322"/>
        <end position="331"/>
    </location>
</feature>
<keyword evidence="3" id="KW-0997">Cell inner membrane</keyword>
<dbReference type="InterPro" id="IPR022764">
    <property type="entry name" value="Peptidase_S54_rhomboid_dom"/>
</dbReference>
<keyword evidence="6 8" id="KW-0472">Membrane</keyword>
<evidence type="ECO:0000256" key="2">
    <source>
        <dbReference type="ARBA" id="ARBA00022475"/>
    </source>
</evidence>
<dbReference type="AlphaFoldDB" id="A0A2N3LBF0"/>
<evidence type="ECO:0000256" key="1">
    <source>
        <dbReference type="ARBA" id="ARBA00004141"/>
    </source>
</evidence>
<feature type="compositionally biased region" description="Basic and acidic residues" evidence="7">
    <location>
        <begin position="278"/>
        <end position="293"/>
    </location>
</feature>
<dbReference type="Gene3D" id="1.20.1540.10">
    <property type="entry name" value="Rhomboid-like"/>
    <property type="match status" value="1"/>
</dbReference>
<dbReference type="GO" id="GO:0016020">
    <property type="term" value="C:membrane"/>
    <property type="evidence" value="ECO:0007669"/>
    <property type="project" value="UniProtKB-SubCell"/>
</dbReference>
<evidence type="ECO:0000256" key="3">
    <source>
        <dbReference type="ARBA" id="ARBA00022519"/>
    </source>
</evidence>
<dbReference type="InterPro" id="IPR035952">
    <property type="entry name" value="Rhomboid-like_sf"/>
</dbReference>
<keyword evidence="2" id="KW-1003">Cell membrane</keyword>
<keyword evidence="10" id="KW-0645">Protease</keyword>
<dbReference type="PANTHER" id="PTHR43066:SF26">
    <property type="entry name" value="RHOMBOID PROTEASE GLPG"/>
    <property type="match status" value="1"/>
</dbReference>
<proteinExistence type="predicted"/>
<keyword evidence="4 8" id="KW-0812">Transmembrane</keyword>
<evidence type="ECO:0000256" key="4">
    <source>
        <dbReference type="ARBA" id="ARBA00022692"/>
    </source>
</evidence>
<protein>
    <submittedName>
        <fullName evidence="10">Rhomboid family intramembrane serine protease</fullName>
    </submittedName>
</protein>
<evidence type="ECO:0000256" key="8">
    <source>
        <dbReference type="SAM" id="Phobius"/>
    </source>
</evidence>
<dbReference type="RefSeq" id="WP_101299444.1">
    <property type="nucleotide sequence ID" value="NZ_NXGX01000001.1"/>
</dbReference>
<feature type="transmembrane region" description="Helical" evidence="8">
    <location>
        <begin position="109"/>
        <end position="129"/>
    </location>
</feature>
<feature type="transmembrane region" description="Helical" evidence="8">
    <location>
        <begin position="135"/>
        <end position="154"/>
    </location>
</feature>
<dbReference type="GO" id="GO:0004252">
    <property type="term" value="F:serine-type endopeptidase activity"/>
    <property type="evidence" value="ECO:0007669"/>
    <property type="project" value="InterPro"/>
</dbReference>
<dbReference type="Proteomes" id="UP000233332">
    <property type="component" value="Unassembled WGS sequence"/>
</dbReference>
<accession>A0A2N3LBF0</accession>
<reference evidence="10 11" key="1">
    <citation type="submission" date="2017-09" db="EMBL/GenBank/DDBJ databases">
        <title>Biodiversity and function of Thalassospira species in the particle-attached aromatic-hydrocarbon-degrading consortia from the surface seawater of the China South Sea.</title>
        <authorList>
            <person name="Dong C."/>
            <person name="Lai Q."/>
            <person name="Shao Z."/>
        </authorList>
    </citation>
    <scope>NUCLEOTIDE SEQUENCE [LARGE SCALE GENOMIC DNA]</scope>
    <source>
        <strain evidence="10 11">139Z-12</strain>
    </source>
</reference>
<evidence type="ECO:0000256" key="6">
    <source>
        <dbReference type="ARBA" id="ARBA00023136"/>
    </source>
</evidence>
<evidence type="ECO:0000256" key="7">
    <source>
        <dbReference type="SAM" id="MobiDB-lite"/>
    </source>
</evidence>
<evidence type="ECO:0000313" key="10">
    <source>
        <dbReference type="EMBL" id="PKR60161.1"/>
    </source>
</evidence>
<dbReference type="EMBL" id="NXGX01000001">
    <property type="protein sequence ID" value="PKR60161.1"/>
    <property type="molecule type" value="Genomic_DNA"/>
</dbReference>
<feature type="transmembrane region" description="Helical" evidence="8">
    <location>
        <begin position="161"/>
        <end position="184"/>
    </location>
</feature>
<feature type="transmembrane region" description="Helical" evidence="8">
    <location>
        <begin position="12"/>
        <end position="32"/>
    </location>
</feature>
<name>A0A2N3LBF0_9PROT</name>
<keyword evidence="5 8" id="KW-1133">Transmembrane helix</keyword>
<keyword evidence="11" id="KW-1185">Reference proteome</keyword>
<feature type="transmembrane region" description="Helical" evidence="8">
    <location>
        <begin position="72"/>
        <end position="97"/>
    </location>
</feature>
<dbReference type="SUPFAM" id="SSF144091">
    <property type="entry name" value="Rhomboid-like"/>
    <property type="match status" value="1"/>
</dbReference>
<evidence type="ECO:0000259" key="9">
    <source>
        <dbReference type="Pfam" id="PF01694"/>
    </source>
</evidence>
<dbReference type="GO" id="GO:0006508">
    <property type="term" value="P:proteolysis"/>
    <property type="evidence" value="ECO:0007669"/>
    <property type="project" value="UniProtKB-KW"/>
</dbReference>
<gene>
    <name evidence="10" type="ORF">COO92_02005</name>
</gene>
<organism evidence="10 11">
    <name type="scientific">Thalassospira lohafexi</name>
    <dbReference type="NCBI Taxonomy" id="744227"/>
    <lineage>
        <taxon>Bacteria</taxon>
        <taxon>Pseudomonadati</taxon>
        <taxon>Pseudomonadota</taxon>
        <taxon>Alphaproteobacteria</taxon>
        <taxon>Rhodospirillales</taxon>
        <taxon>Thalassospiraceae</taxon>
        <taxon>Thalassospira</taxon>
    </lineage>
</organism>
<feature type="transmembrane region" description="Helical" evidence="8">
    <location>
        <begin position="196"/>
        <end position="216"/>
    </location>
</feature>
<sequence>MLPIKDDNPTTITPWVTYAIIALNVAVFLVTISLSPKGATLATLQYGAIPAVLFGHADLPPQLAAFPPGYEFLSIFTSMFMHGGWMHIAGNMLYLWVFGNNVEDAMGHFRFLIFYLLCGVAAALGHGLLDTQSQIPMIGASGALAGVLGAYFLLYPKARILVWFFWVFIFYVPAVFVLGFWFVTQVFNFGSGAGGGIAWVAHIAGFIAGLVLIPLFKHRNVPLWHDGSHAPAFGVYRPGRPGRKARGASTSGAGVPPWAAAYEAERAAKRAAMKRDRRGPWGKETPTGEDRDTSPWGRYQPTAPKPKPAPKPGIGVPKVVRLHSDRDKDDT</sequence>
<dbReference type="PANTHER" id="PTHR43066">
    <property type="entry name" value="RHOMBOID-RELATED PROTEIN"/>
    <property type="match status" value="1"/>
</dbReference>